<dbReference type="PROSITE" id="PS51471">
    <property type="entry name" value="FE2OG_OXY"/>
    <property type="match status" value="1"/>
</dbReference>
<feature type="chain" id="PRO_5040883862" description="Fe2OG dioxygenase domain-containing protein" evidence="7">
    <location>
        <begin position="24"/>
        <end position="354"/>
    </location>
</feature>
<dbReference type="GO" id="GO:0005783">
    <property type="term" value="C:endoplasmic reticulum"/>
    <property type="evidence" value="ECO:0007669"/>
    <property type="project" value="TreeGrafter"/>
</dbReference>
<dbReference type="Pfam" id="PF13640">
    <property type="entry name" value="2OG-FeII_Oxy_3"/>
    <property type="match status" value="1"/>
</dbReference>
<name>A0A9W7KSI1_9STRA</name>
<keyword evidence="5" id="KW-0408">Iron</keyword>
<dbReference type="AlphaFoldDB" id="A0A9W7KSI1"/>
<feature type="region of interest" description="Disordered" evidence="6">
    <location>
        <begin position="38"/>
        <end position="59"/>
    </location>
</feature>
<evidence type="ECO:0000256" key="5">
    <source>
        <dbReference type="ARBA" id="ARBA00023004"/>
    </source>
</evidence>
<comment type="cofactor">
    <cofactor evidence="1">
        <name>L-ascorbate</name>
        <dbReference type="ChEBI" id="CHEBI:38290"/>
    </cofactor>
</comment>
<evidence type="ECO:0000313" key="9">
    <source>
        <dbReference type="EMBL" id="GMI09964.1"/>
    </source>
</evidence>
<dbReference type="InterPro" id="IPR045054">
    <property type="entry name" value="P4HA-like"/>
</dbReference>
<accession>A0A9W7KSI1</accession>
<feature type="domain" description="Fe2OG dioxygenase" evidence="8">
    <location>
        <begin position="197"/>
        <end position="327"/>
    </location>
</feature>
<organism evidence="9 10">
    <name type="scientific">Triparma verrucosa</name>
    <dbReference type="NCBI Taxonomy" id="1606542"/>
    <lineage>
        <taxon>Eukaryota</taxon>
        <taxon>Sar</taxon>
        <taxon>Stramenopiles</taxon>
        <taxon>Ochrophyta</taxon>
        <taxon>Bolidophyceae</taxon>
        <taxon>Parmales</taxon>
        <taxon>Triparmaceae</taxon>
        <taxon>Triparma</taxon>
    </lineage>
</organism>
<evidence type="ECO:0000256" key="1">
    <source>
        <dbReference type="ARBA" id="ARBA00001961"/>
    </source>
</evidence>
<protein>
    <recommendedName>
        <fullName evidence="8">Fe2OG dioxygenase domain-containing protein</fullName>
    </recommendedName>
</protein>
<keyword evidence="7" id="KW-0732">Signal</keyword>
<keyword evidence="3" id="KW-0223">Dioxygenase</keyword>
<dbReference type="GO" id="GO:0004656">
    <property type="term" value="F:procollagen-proline 4-dioxygenase activity"/>
    <property type="evidence" value="ECO:0007669"/>
    <property type="project" value="TreeGrafter"/>
</dbReference>
<feature type="compositionally biased region" description="Basic and acidic residues" evidence="6">
    <location>
        <begin position="48"/>
        <end position="59"/>
    </location>
</feature>
<evidence type="ECO:0000313" key="10">
    <source>
        <dbReference type="Proteomes" id="UP001165160"/>
    </source>
</evidence>
<dbReference type="GO" id="GO:0031418">
    <property type="term" value="F:L-ascorbic acid binding"/>
    <property type="evidence" value="ECO:0007669"/>
    <property type="project" value="InterPro"/>
</dbReference>
<dbReference type="EMBL" id="BRXX01000408">
    <property type="protein sequence ID" value="GMI09964.1"/>
    <property type="molecule type" value="Genomic_DNA"/>
</dbReference>
<comment type="caution">
    <text evidence="9">The sequence shown here is derived from an EMBL/GenBank/DDBJ whole genome shotgun (WGS) entry which is preliminary data.</text>
</comment>
<dbReference type="GO" id="GO:0005506">
    <property type="term" value="F:iron ion binding"/>
    <property type="evidence" value="ECO:0007669"/>
    <property type="project" value="InterPro"/>
</dbReference>
<evidence type="ECO:0000256" key="7">
    <source>
        <dbReference type="SAM" id="SignalP"/>
    </source>
</evidence>
<dbReference type="PANTHER" id="PTHR10869">
    <property type="entry name" value="PROLYL 4-HYDROXYLASE ALPHA SUBUNIT"/>
    <property type="match status" value="1"/>
</dbReference>
<dbReference type="InterPro" id="IPR044862">
    <property type="entry name" value="Pro_4_hyd_alph_FE2OG_OXY"/>
</dbReference>
<evidence type="ECO:0000256" key="4">
    <source>
        <dbReference type="ARBA" id="ARBA00023002"/>
    </source>
</evidence>
<dbReference type="InterPro" id="IPR005123">
    <property type="entry name" value="Oxoglu/Fe-dep_dioxygenase_dom"/>
</dbReference>
<evidence type="ECO:0000256" key="3">
    <source>
        <dbReference type="ARBA" id="ARBA00022964"/>
    </source>
</evidence>
<feature type="signal peptide" evidence="7">
    <location>
        <begin position="1"/>
        <end position="23"/>
    </location>
</feature>
<sequence length="354" mass="39058">MLQFSSSLAATIVLLILCNSAGAFAPAARLCPMPTPHIHPHTHNAHNQNEDRWDTESESRRQVQNFTSTLPLPEHAADKTIAERSIAAMETPRPPALYGRCAVNLDTHNLRWLHVDPPVLIVDDFLSSSECAQLMRLTTTDLPGDAGRIIKINSQTESGLSIKQRISTTWYVRFGIKIVAPLLKKVLDLLPSINLNNLEELQLVRYLGQREGFAWHLDALRETSATLEAGGQRIATVLVYLTDCEGGGGQTLFRDLKTNDGRRLAVTPKLGRALLFFPSVIKSQTDLGEAGDYGNVYFDETSSDLRTSHAGQPPNVVKHIAQLWVHSSAHTPVVFGAGLNKHKDAQQNIDDLKK</sequence>
<dbReference type="SMART" id="SM00702">
    <property type="entry name" value="P4Hc"/>
    <property type="match status" value="1"/>
</dbReference>
<dbReference type="Gene3D" id="2.60.120.620">
    <property type="entry name" value="q2cbj1_9rhob like domain"/>
    <property type="match status" value="1"/>
</dbReference>
<gene>
    <name evidence="9" type="ORF">TrVE_jg14186</name>
</gene>
<proteinExistence type="predicted"/>
<keyword evidence="2" id="KW-0479">Metal-binding</keyword>
<dbReference type="InterPro" id="IPR006620">
    <property type="entry name" value="Pro_4_hyd_alph"/>
</dbReference>
<dbReference type="PANTHER" id="PTHR10869:SF229">
    <property type="entry name" value="PROLYL 4-HYDROXYLASE ALPHA SUBUNIT DOMAIN-CONTAINING PROTEIN"/>
    <property type="match status" value="1"/>
</dbReference>
<evidence type="ECO:0000259" key="8">
    <source>
        <dbReference type="PROSITE" id="PS51471"/>
    </source>
</evidence>
<evidence type="ECO:0000256" key="2">
    <source>
        <dbReference type="ARBA" id="ARBA00022723"/>
    </source>
</evidence>
<keyword evidence="10" id="KW-1185">Reference proteome</keyword>
<evidence type="ECO:0000256" key="6">
    <source>
        <dbReference type="SAM" id="MobiDB-lite"/>
    </source>
</evidence>
<dbReference type="Proteomes" id="UP001165160">
    <property type="component" value="Unassembled WGS sequence"/>
</dbReference>
<keyword evidence="4" id="KW-0560">Oxidoreductase</keyword>
<reference evidence="10" key="1">
    <citation type="journal article" date="2023" name="Commun. Biol.">
        <title>Genome analysis of Parmales, the sister group of diatoms, reveals the evolutionary specialization of diatoms from phago-mixotrophs to photoautotrophs.</title>
        <authorList>
            <person name="Ban H."/>
            <person name="Sato S."/>
            <person name="Yoshikawa S."/>
            <person name="Yamada K."/>
            <person name="Nakamura Y."/>
            <person name="Ichinomiya M."/>
            <person name="Sato N."/>
            <person name="Blanc-Mathieu R."/>
            <person name="Endo H."/>
            <person name="Kuwata A."/>
            <person name="Ogata H."/>
        </authorList>
    </citation>
    <scope>NUCLEOTIDE SEQUENCE [LARGE SCALE GENOMIC DNA]</scope>
    <source>
        <strain evidence="10">NIES 3699</strain>
    </source>
</reference>